<feature type="compositionally biased region" description="Polar residues" evidence="1">
    <location>
        <begin position="48"/>
        <end position="66"/>
    </location>
</feature>
<evidence type="ECO:0000313" key="3">
    <source>
        <dbReference type="Proteomes" id="UP000053095"/>
    </source>
</evidence>
<feature type="region of interest" description="Disordered" evidence="1">
    <location>
        <begin position="43"/>
        <end position="90"/>
    </location>
</feature>
<protein>
    <submittedName>
        <fullName evidence="2">Uncharacterized protein</fullName>
    </submittedName>
</protein>
<feature type="compositionally biased region" description="Polar residues" evidence="1">
    <location>
        <begin position="75"/>
        <end position="88"/>
    </location>
</feature>
<organism evidence="2 3">
    <name type="scientific">Talaromyces pinophilus</name>
    <name type="common">Penicillium pinophilum</name>
    <dbReference type="NCBI Taxonomy" id="128442"/>
    <lineage>
        <taxon>Eukaryota</taxon>
        <taxon>Fungi</taxon>
        <taxon>Dikarya</taxon>
        <taxon>Ascomycota</taxon>
        <taxon>Pezizomycotina</taxon>
        <taxon>Eurotiomycetes</taxon>
        <taxon>Eurotiomycetidae</taxon>
        <taxon>Eurotiales</taxon>
        <taxon>Trichocomaceae</taxon>
        <taxon>Talaromyces</taxon>
        <taxon>Talaromyces sect. Talaromyces</taxon>
    </lineage>
</organism>
<dbReference type="AlphaFoldDB" id="A0A6V8H4B6"/>
<sequence length="286" mass="32000">MYPIKSISKAVLPPMRIAQILKGPLKTPGLQKFHTKQLPSMYPGYEKSQISQEPSSKEATSISRAINTPKAKPGTSCSYPTTHIPNPQHTKEQHAKLSLFDSRIKDLWKKIWFGLYQVEGEGEDEIITHATQIRKLYASAGMAGLLRQPGRQDANAYFCGHWEFIGLGKLSEVLVESGPTDSWPVIGRLKVYEGMASENMQSISLLLKEYEQQISESYYGGQPDEGHVQAVMCGFRERAGGIVMALKKLDLEMGALQRDIKKEALMLHGRLDGAEMLHFKEEVLKP</sequence>
<keyword evidence="3" id="KW-1185">Reference proteome</keyword>
<evidence type="ECO:0000256" key="1">
    <source>
        <dbReference type="SAM" id="MobiDB-lite"/>
    </source>
</evidence>
<dbReference type="Proteomes" id="UP000053095">
    <property type="component" value="Unassembled WGS sequence"/>
</dbReference>
<accession>A0A6V8H4B6</accession>
<proteinExistence type="predicted"/>
<comment type="caution">
    <text evidence="2">The sequence shown here is derived from an EMBL/GenBank/DDBJ whole genome shotgun (WGS) entry which is preliminary data.</text>
</comment>
<evidence type="ECO:0000313" key="2">
    <source>
        <dbReference type="EMBL" id="GAM35823.1"/>
    </source>
</evidence>
<gene>
    <name evidence="2" type="ORF">TCE0_017r04445</name>
</gene>
<reference evidence="3" key="1">
    <citation type="journal article" date="2015" name="Genome Announc.">
        <title>Draft genome sequence of Talaromyces cellulolyticus strain Y-94, a source of lignocellulosic biomass-degrading enzymes.</title>
        <authorList>
            <person name="Fujii T."/>
            <person name="Koike H."/>
            <person name="Sawayama S."/>
            <person name="Yano S."/>
            <person name="Inoue H."/>
        </authorList>
    </citation>
    <scope>NUCLEOTIDE SEQUENCE [LARGE SCALE GENOMIC DNA]</scope>
    <source>
        <strain evidence="3">Y-94</strain>
    </source>
</reference>
<name>A0A6V8H4B6_TALPI</name>
<dbReference type="EMBL" id="DF933813">
    <property type="protein sequence ID" value="GAM35823.1"/>
    <property type="molecule type" value="Genomic_DNA"/>
</dbReference>